<sequence>MKIRKIFIFLLLILVLFGSYQYYLYQKYQDRPMPTDLHPLVKQARDDLIKRTASIGIPILITDDFRSIADQDQIYEQGRTTEGSVVTYAKGGESYHNYGLAIDFALLPQPDQASWDMEYDGNNNGKSDWMEVVEIAKDLGFSWGGDFTRFKDYPHLQMDFGLSIRDLQRGKRPSDVLDE</sequence>
<dbReference type="PANTHER" id="PTHR34385:SF1">
    <property type="entry name" value="PEPTIDOGLYCAN L-ALANYL-D-GLUTAMATE ENDOPEPTIDASE CWLK"/>
    <property type="match status" value="1"/>
</dbReference>
<accession>A0A317KXF4</accession>
<dbReference type="Proteomes" id="UP000245624">
    <property type="component" value="Unassembled WGS sequence"/>
</dbReference>
<comment type="caution">
    <text evidence="2">The sequence shown here is derived from an EMBL/GenBank/DDBJ whole genome shotgun (WGS) entry which is preliminary data.</text>
</comment>
<dbReference type="InterPro" id="IPR009045">
    <property type="entry name" value="Zn_M74/Hedgehog-like"/>
</dbReference>
<dbReference type="EMBL" id="QGTD01000011">
    <property type="protein sequence ID" value="PWU67996.1"/>
    <property type="molecule type" value="Genomic_DNA"/>
</dbReference>
<evidence type="ECO:0000313" key="2">
    <source>
        <dbReference type="EMBL" id="PWU67996.1"/>
    </source>
</evidence>
<keyword evidence="3" id="KW-1185">Reference proteome</keyword>
<dbReference type="Gene3D" id="3.30.1380.10">
    <property type="match status" value="1"/>
</dbReference>
<dbReference type="PANTHER" id="PTHR34385">
    <property type="entry name" value="D-ALANYL-D-ALANINE CARBOXYPEPTIDASE"/>
    <property type="match status" value="1"/>
</dbReference>
<protein>
    <submittedName>
        <fullName evidence="2">Peptidase</fullName>
    </submittedName>
</protein>
<name>A0A317KXF4_9BACI</name>
<dbReference type="RefSeq" id="WP_109984784.1">
    <property type="nucleotide sequence ID" value="NZ_JAJUIE010000019.1"/>
</dbReference>
<dbReference type="InterPro" id="IPR052179">
    <property type="entry name" value="DD-CPase-like"/>
</dbReference>
<dbReference type="OrthoDB" id="9799970at2"/>
<feature type="domain" description="Peptidase M15C" evidence="1">
    <location>
        <begin position="90"/>
        <end position="158"/>
    </location>
</feature>
<dbReference type="AlphaFoldDB" id="A0A317KXF4"/>
<dbReference type="GO" id="GO:0008233">
    <property type="term" value="F:peptidase activity"/>
    <property type="evidence" value="ECO:0007669"/>
    <property type="project" value="InterPro"/>
</dbReference>
<dbReference type="InterPro" id="IPR039561">
    <property type="entry name" value="Peptidase_M15C"/>
</dbReference>
<organism evidence="2 3">
    <name type="scientific">Gracilibacillus dipsosauri</name>
    <dbReference type="NCBI Taxonomy" id="178340"/>
    <lineage>
        <taxon>Bacteria</taxon>
        <taxon>Bacillati</taxon>
        <taxon>Bacillota</taxon>
        <taxon>Bacilli</taxon>
        <taxon>Bacillales</taxon>
        <taxon>Bacillaceae</taxon>
        <taxon>Gracilibacillus</taxon>
    </lineage>
</organism>
<dbReference type="CDD" id="cd14845">
    <property type="entry name" value="L-Ala-D-Glu_peptidase_like"/>
    <property type="match status" value="1"/>
</dbReference>
<evidence type="ECO:0000313" key="3">
    <source>
        <dbReference type="Proteomes" id="UP000245624"/>
    </source>
</evidence>
<dbReference type="SUPFAM" id="SSF55166">
    <property type="entry name" value="Hedgehog/DD-peptidase"/>
    <property type="match status" value="1"/>
</dbReference>
<gene>
    <name evidence="2" type="ORF">DLJ74_12905</name>
</gene>
<evidence type="ECO:0000259" key="1">
    <source>
        <dbReference type="Pfam" id="PF13539"/>
    </source>
</evidence>
<dbReference type="Pfam" id="PF13539">
    <property type="entry name" value="Peptidase_M15_4"/>
    <property type="match status" value="1"/>
</dbReference>
<proteinExistence type="predicted"/>
<reference evidence="2 3" key="1">
    <citation type="submission" date="2018-05" db="EMBL/GenBank/DDBJ databases">
        <title>Genomic analysis of Gracilibacillus dipsosauri DD1 reveals novel features of a salt-tolerant amylase.</title>
        <authorList>
            <person name="Deutch C.E."/>
            <person name="Yang S."/>
        </authorList>
    </citation>
    <scope>NUCLEOTIDE SEQUENCE [LARGE SCALE GENOMIC DNA]</scope>
    <source>
        <strain evidence="2 3">DD1</strain>
    </source>
</reference>